<dbReference type="InterPro" id="IPR000160">
    <property type="entry name" value="GGDEF_dom"/>
</dbReference>
<dbReference type="CDD" id="cd01948">
    <property type="entry name" value="EAL"/>
    <property type="match status" value="1"/>
</dbReference>
<feature type="transmembrane region" description="Helical" evidence="1">
    <location>
        <begin position="132"/>
        <end position="152"/>
    </location>
</feature>
<dbReference type="SMART" id="SM00267">
    <property type="entry name" value="GGDEF"/>
    <property type="match status" value="1"/>
</dbReference>
<dbReference type="InterPro" id="IPR043128">
    <property type="entry name" value="Rev_trsase/Diguanyl_cyclase"/>
</dbReference>
<evidence type="ECO:0000259" key="3">
    <source>
        <dbReference type="PROSITE" id="PS50887"/>
    </source>
</evidence>
<dbReference type="RefSeq" id="WP_189010196.1">
    <property type="nucleotide sequence ID" value="NZ_BMPP01000013.1"/>
</dbReference>
<protein>
    <recommendedName>
        <fullName evidence="6">EAL domain-containing protein</fullName>
    </recommendedName>
</protein>
<dbReference type="NCBIfam" id="TIGR00254">
    <property type="entry name" value="GGDEF"/>
    <property type="match status" value="1"/>
</dbReference>
<feature type="transmembrane region" description="Helical" evidence="1">
    <location>
        <begin position="164"/>
        <end position="187"/>
    </location>
</feature>
<evidence type="ECO:0008006" key="6">
    <source>
        <dbReference type="Google" id="ProtNLM"/>
    </source>
</evidence>
<gene>
    <name evidence="4" type="ORF">GCM10008955_29720</name>
</gene>
<dbReference type="CDD" id="cd01949">
    <property type="entry name" value="GGDEF"/>
    <property type="match status" value="1"/>
</dbReference>
<keyword evidence="5" id="KW-1185">Reference proteome</keyword>
<dbReference type="EMBL" id="BMPP01000013">
    <property type="protein sequence ID" value="GGK33718.1"/>
    <property type="molecule type" value="Genomic_DNA"/>
</dbReference>
<keyword evidence="1" id="KW-0472">Membrane</keyword>
<accession>A0ABQ2EYS3</accession>
<organism evidence="4 5">
    <name type="scientific">Deinococcus malanensis</name>
    <dbReference type="NCBI Taxonomy" id="1706855"/>
    <lineage>
        <taxon>Bacteria</taxon>
        <taxon>Thermotogati</taxon>
        <taxon>Deinococcota</taxon>
        <taxon>Deinococci</taxon>
        <taxon>Deinococcales</taxon>
        <taxon>Deinococcaceae</taxon>
        <taxon>Deinococcus</taxon>
    </lineage>
</organism>
<sequence length="772" mass="83935">MKQSAFPTTLFILLVTSLLVHFLWVATGASEGHLRHLLGNLSFFPTCLLSAALAWSLARRLSGQSRRAWTFFTAGILCWGAGQAIYTALDLSGSATFPSLADIGYLLLAPLFLCGVTQLWQPAQSRLQALSFLLDVAIIVVAVGDTIWHTSIRHVAAQYAGQPFALTVAVAYPVSTLLVVALLLVMASWRSRGIHRAQLAMLGAGLALNLVAHTLYADQASRGTYQLGQALDLMWALGFTAFGAAAYLRLRTADPAGELTQPLSVRGQHRLNLVLPFAALALSYAVLFGIHDTQALRLGDPGVVLLFVLLFARQGLAVIDTRRLTRSLEFQGRYDSLTGLLNRRSLSRDLDHKIQAAQGHKALVGVMFLDLDRMKHINDAYGHAAGDEVLRHLAQRLRSSTRSSDAIARFGGDEFVLTMTVADRGQLTQVVQRLLTAVAQPILFGDTEFHVTASIGIAVCPDDSADAVTALHHADLAMYRAKALGKNTYSFYEPHNHAVHVQHVRLEEQLRDALRHGTLELHYQPIVALTDTRMSGVEALLRWTCPGLGPVSPLKIVQVAEESGLMPELGAWVLTTAVRQLAEWRTVRPMGLTVAVNVSASQFALADFVPLVKRVLAESNLPGDALVLELTESTLIQDVEASAAKMRELKALGIRMALDDFGTGYSSLSYLRQLPVDILKIDRSFIATVPAEGDGFVKAILALAHDQGATVVAEGIEHAWQHQLLKGLGCDMGQGYYFARPLPSSQVIPDHPDFPLREVQLTPAELITGGRL</sequence>
<dbReference type="PROSITE" id="PS50887">
    <property type="entry name" value="GGDEF"/>
    <property type="match status" value="1"/>
</dbReference>
<feature type="transmembrane region" description="Helical" evidence="1">
    <location>
        <begin position="38"/>
        <end position="57"/>
    </location>
</feature>
<dbReference type="Pfam" id="PF00563">
    <property type="entry name" value="EAL"/>
    <property type="match status" value="1"/>
</dbReference>
<dbReference type="Pfam" id="PF16927">
    <property type="entry name" value="HisKA_7TM"/>
    <property type="match status" value="1"/>
</dbReference>
<dbReference type="InterPro" id="IPR001633">
    <property type="entry name" value="EAL_dom"/>
</dbReference>
<feature type="domain" description="EAL" evidence="2">
    <location>
        <begin position="503"/>
        <end position="755"/>
    </location>
</feature>
<dbReference type="InterPro" id="IPR029787">
    <property type="entry name" value="Nucleotide_cyclase"/>
</dbReference>
<dbReference type="InterPro" id="IPR035919">
    <property type="entry name" value="EAL_sf"/>
</dbReference>
<dbReference type="Gene3D" id="3.30.70.270">
    <property type="match status" value="1"/>
</dbReference>
<dbReference type="PANTHER" id="PTHR44757:SF2">
    <property type="entry name" value="BIOFILM ARCHITECTURE MAINTENANCE PROTEIN MBAA"/>
    <property type="match status" value="1"/>
</dbReference>
<dbReference type="SMART" id="SM00052">
    <property type="entry name" value="EAL"/>
    <property type="match status" value="1"/>
</dbReference>
<evidence type="ECO:0000256" key="1">
    <source>
        <dbReference type="SAM" id="Phobius"/>
    </source>
</evidence>
<evidence type="ECO:0000313" key="4">
    <source>
        <dbReference type="EMBL" id="GGK33718.1"/>
    </source>
</evidence>
<dbReference type="Proteomes" id="UP000647587">
    <property type="component" value="Unassembled WGS sequence"/>
</dbReference>
<dbReference type="SUPFAM" id="SSF55073">
    <property type="entry name" value="Nucleotide cyclase"/>
    <property type="match status" value="1"/>
</dbReference>
<feature type="transmembrane region" description="Helical" evidence="1">
    <location>
        <begin position="199"/>
        <end position="217"/>
    </location>
</feature>
<dbReference type="PROSITE" id="PS50883">
    <property type="entry name" value="EAL"/>
    <property type="match status" value="1"/>
</dbReference>
<reference evidence="5" key="1">
    <citation type="journal article" date="2019" name="Int. J. Syst. Evol. Microbiol.">
        <title>The Global Catalogue of Microorganisms (GCM) 10K type strain sequencing project: providing services to taxonomists for standard genome sequencing and annotation.</title>
        <authorList>
            <consortium name="The Broad Institute Genomics Platform"/>
            <consortium name="The Broad Institute Genome Sequencing Center for Infectious Disease"/>
            <person name="Wu L."/>
            <person name="Ma J."/>
        </authorList>
    </citation>
    <scope>NUCLEOTIDE SEQUENCE [LARGE SCALE GENOMIC DNA]</scope>
    <source>
        <strain evidence="5">JCM 30331</strain>
    </source>
</reference>
<keyword evidence="1" id="KW-1133">Transmembrane helix</keyword>
<dbReference type="InterPro" id="IPR052155">
    <property type="entry name" value="Biofilm_reg_signaling"/>
</dbReference>
<evidence type="ECO:0000313" key="5">
    <source>
        <dbReference type="Proteomes" id="UP000647587"/>
    </source>
</evidence>
<dbReference type="SUPFAM" id="SSF141868">
    <property type="entry name" value="EAL domain-like"/>
    <property type="match status" value="1"/>
</dbReference>
<name>A0ABQ2EYS3_9DEIO</name>
<feature type="domain" description="GGDEF" evidence="3">
    <location>
        <begin position="362"/>
        <end position="494"/>
    </location>
</feature>
<dbReference type="Gene3D" id="3.20.20.450">
    <property type="entry name" value="EAL domain"/>
    <property type="match status" value="1"/>
</dbReference>
<dbReference type="InterPro" id="IPR031621">
    <property type="entry name" value="HisKA_7TM"/>
</dbReference>
<feature type="transmembrane region" description="Helical" evidence="1">
    <location>
        <begin position="101"/>
        <end position="120"/>
    </location>
</feature>
<feature type="transmembrane region" description="Helical" evidence="1">
    <location>
        <begin position="233"/>
        <end position="250"/>
    </location>
</feature>
<dbReference type="Pfam" id="PF00990">
    <property type="entry name" value="GGDEF"/>
    <property type="match status" value="1"/>
</dbReference>
<keyword evidence="1" id="KW-0812">Transmembrane</keyword>
<evidence type="ECO:0000259" key="2">
    <source>
        <dbReference type="PROSITE" id="PS50883"/>
    </source>
</evidence>
<dbReference type="PANTHER" id="PTHR44757">
    <property type="entry name" value="DIGUANYLATE CYCLASE DGCP"/>
    <property type="match status" value="1"/>
</dbReference>
<feature type="transmembrane region" description="Helical" evidence="1">
    <location>
        <begin position="69"/>
        <end position="89"/>
    </location>
</feature>
<feature type="transmembrane region" description="Helical" evidence="1">
    <location>
        <begin position="271"/>
        <end position="290"/>
    </location>
</feature>
<proteinExistence type="predicted"/>
<comment type="caution">
    <text evidence="4">The sequence shown here is derived from an EMBL/GenBank/DDBJ whole genome shotgun (WGS) entry which is preliminary data.</text>
</comment>